<keyword evidence="1" id="KW-0732">Signal</keyword>
<proteinExistence type="predicted"/>
<dbReference type="Proteomes" id="UP000319852">
    <property type="component" value="Chromosome"/>
</dbReference>
<dbReference type="KEGG" id="amob:HG15A2_16320"/>
<dbReference type="RefSeq" id="WP_145059445.1">
    <property type="nucleotide sequence ID" value="NZ_CP036263.1"/>
</dbReference>
<dbReference type="InterPro" id="IPR036439">
    <property type="entry name" value="Dockerin_dom_sf"/>
</dbReference>
<dbReference type="EMBL" id="CP036263">
    <property type="protein sequence ID" value="QDS98358.1"/>
    <property type="molecule type" value="Genomic_DNA"/>
</dbReference>
<dbReference type="AlphaFoldDB" id="A0A517MTZ2"/>
<keyword evidence="3" id="KW-1185">Reference proteome</keyword>
<dbReference type="OrthoDB" id="268318at2"/>
<dbReference type="GO" id="GO:0000272">
    <property type="term" value="P:polysaccharide catabolic process"/>
    <property type="evidence" value="ECO:0007669"/>
    <property type="project" value="InterPro"/>
</dbReference>
<dbReference type="InterPro" id="IPR013320">
    <property type="entry name" value="ConA-like_dom_sf"/>
</dbReference>
<dbReference type="InterPro" id="IPR002105">
    <property type="entry name" value="Dockerin_1_rpt"/>
</dbReference>
<protein>
    <recommendedName>
        <fullName evidence="4">PEP-CTERM protein-sorting domain-containing protein</fullName>
    </recommendedName>
</protein>
<dbReference type="Gene3D" id="2.60.120.200">
    <property type="match status" value="1"/>
</dbReference>
<dbReference type="Pfam" id="PF00404">
    <property type="entry name" value="Dockerin_1"/>
    <property type="match status" value="1"/>
</dbReference>
<sequence precursor="true">MRRYSPFLADAPQLILFFARCSLVLAALDTSSCRAEVAGYYAVGDRNAAFDPQLYGNFFHSTNFGSQVSVGAVPDDAGPGYAGWEVDVTGGPGLFDSEYYAYLYSDFLNNATSQGWWFRSHFRLPGDTADPTTGMSVYFNNRAYFAYVDLDSSNNLQARLFGETEQFVPLTTDGSGTEYHTLEIRAAPGGGDGQLYFDGAFIADWAPNIGNHANVFKFGDEGPAGPSQVRFRTLAFGWGTPPEDSPADVNLDGGVNGLDLALWSQEFGTLGSTGDITGDGTVNGADLLAFQRERNWSLAPGFGFVGAVPEPSSAALVFAALILSGMRRPLVGKRRT</sequence>
<evidence type="ECO:0000313" key="3">
    <source>
        <dbReference type="Proteomes" id="UP000319852"/>
    </source>
</evidence>
<organism evidence="2 3">
    <name type="scientific">Adhaeretor mobilis</name>
    <dbReference type="NCBI Taxonomy" id="1930276"/>
    <lineage>
        <taxon>Bacteria</taxon>
        <taxon>Pseudomonadati</taxon>
        <taxon>Planctomycetota</taxon>
        <taxon>Planctomycetia</taxon>
        <taxon>Pirellulales</taxon>
        <taxon>Lacipirellulaceae</taxon>
        <taxon>Adhaeretor</taxon>
    </lineage>
</organism>
<name>A0A517MTZ2_9BACT</name>
<gene>
    <name evidence="2" type="ORF">HG15A2_16320</name>
</gene>
<dbReference type="GO" id="GO:0004553">
    <property type="term" value="F:hydrolase activity, hydrolyzing O-glycosyl compounds"/>
    <property type="evidence" value="ECO:0007669"/>
    <property type="project" value="InterPro"/>
</dbReference>
<accession>A0A517MTZ2</accession>
<evidence type="ECO:0000313" key="2">
    <source>
        <dbReference type="EMBL" id="QDS98358.1"/>
    </source>
</evidence>
<reference evidence="2 3" key="1">
    <citation type="submission" date="2019-02" db="EMBL/GenBank/DDBJ databases">
        <title>Deep-cultivation of Planctomycetes and their phenomic and genomic characterization uncovers novel biology.</title>
        <authorList>
            <person name="Wiegand S."/>
            <person name="Jogler M."/>
            <person name="Boedeker C."/>
            <person name="Pinto D."/>
            <person name="Vollmers J."/>
            <person name="Rivas-Marin E."/>
            <person name="Kohn T."/>
            <person name="Peeters S.H."/>
            <person name="Heuer A."/>
            <person name="Rast P."/>
            <person name="Oberbeckmann S."/>
            <person name="Bunk B."/>
            <person name="Jeske O."/>
            <person name="Meyerdierks A."/>
            <person name="Storesund J.E."/>
            <person name="Kallscheuer N."/>
            <person name="Luecker S."/>
            <person name="Lage O.M."/>
            <person name="Pohl T."/>
            <person name="Merkel B.J."/>
            <person name="Hornburger P."/>
            <person name="Mueller R.-W."/>
            <person name="Bruemmer F."/>
            <person name="Labrenz M."/>
            <person name="Spormann A.M."/>
            <person name="Op den Camp H."/>
            <person name="Overmann J."/>
            <person name="Amann R."/>
            <person name="Jetten M.S.M."/>
            <person name="Mascher T."/>
            <person name="Medema M.H."/>
            <person name="Devos D.P."/>
            <person name="Kaster A.-K."/>
            <person name="Ovreas L."/>
            <person name="Rohde M."/>
            <person name="Galperin M.Y."/>
            <person name="Jogler C."/>
        </authorList>
    </citation>
    <scope>NUCLEOTIDE SEQUENCE [LARGE SCALE GENOMIC DNA]</scope>
    <source>
        <strain evidence="2 3">HG15A2</strain>
    </source>
</reference>
<feature type="signal peptide" evidence="1">
    <location>
        <begin position="1"/>
        <end position="26"/>
    </location>
</feature>
<dbReference type="SUPFAM" id="SSF63446">
    <property type="entry name" value="Type I dockerin domain"/>
    <property type="match status" value="1"/>
</dbReference>
<evidence type="ECO:0000256" key="1">
    <source>
        <dbReference type="SAM" id="SignalP"/>
    </source>
</evidence>
<dbReference type="SUPFAM" id="SSF49899">
    <property type="entry name" value="Concanavalin A-like lectins/glucanases"/>
    <property type="match status" value="1"/>
</dbReference>
<feature type="chain" id="PRO_5021830011" description="PEP-CTERM protein-sorting domain-containing protein" evidence="1">
    <location>
        <begin position="27"/>
        <end position="336"/>
    </location>
</feature>
<evidence type="ECO:0008006" key="4">
    <source>
        <dbReference type="Google" id="ProtNLM"/>
    </source>
</evidence>